<dbReference type="Proteomes" id="UP001597506">
    <property type="component" value="Unassembled WGS sequence"/>
</dbReference>
<evidence type="ECO:0000313" key="2">
    <source>
        <dbReference type="EMBL" id="MFD2681213.1"/>
    </source>
</evidence>
<dbReference type="Pfam" id="PF04883">
    <property type="entry name" value="HK97-gp10_like"/>
    <property type="match status" value="1"/>
</dbReference>
<keyword evidence="3" id="KW-1185">Reference proteome</keyword>
<feature type="region of interest" description="Disordered" evidence="1">
    <location>
        <begin position="29"/>
        <end position="55"/>
    </location>
</feature>
<dbReference type="InterPro" id="IPR010064">
    <property type="entry name" value="HK97-gp10_tail"/>
</dbReference>
<accession>A0ABW5RRQ5</accession>
<comment type="caution">
    <text evidence="2">The sequence shown here is derived from an EMBL/GenBank/DDBJ whole genome shotgun (WGS) entry which is preliminary data.</text>
</comment>
<dbReference type="NCBIfam" id="TIGR01725">
    <property type="entry name" value="phge_HK97_gp10"/>
    <property type="match status" value="1"/>
</dbReference>
<evidence type="ECO:0000256" key="1">
    <source>
        <dbReference type="SAM" id="MobiDB-lite"/>
    </source>
</evidence>
<dbReference type="EMBL" id="JBHUMF010000026">
    <property type="protein sequence ID" value="MFD2681213.1"/>
    <property type="molecule type" value="Genomic_DNA"/>
</dbReference>
<evidence type="ECO:0000313" key="3">
    <source>
        <dbReference type="Proteomes" id="UP001597506"/>
    </source>
</evidence>
<proteinExistence type="predicted"/>
<name>A0ABW5RRQ5_9BACI</name>
<dbReference type="RefSeq" id="WP_377935227.1">
    <property type="nucleotide sequence ID" value="NZ_JBHUMF010000026.1"/>
</dbReference>
<gene>
    <name evidence="2" type="ORF">ACFSUL_10705</name>
</gene>
<protein>
    <submittedName>
        <fullName evidence="2">HK97-gp10 family putative phage morphogenesis protein</fullName>
    </submittedName>
</protein>
<sequence>MGIKLDGMTDILSRIEGMANTQQAKEKALDKGAEHMRKKIADNTNRKRSNLNKEHAADNVIVKKNGDEVEIGYSKDHYYMMFHEFGTSKMSADPTVAPTFENEQAKTQEIMSDAIKKELNL</sequence>
<organism evidence="2 3">
    <name type="scientific">Bacillus seohaeanensis</name>
    <dbReference type="NCBI Taxonomy" id="284580"/>
    <lineage>
        <taxon>Bacteria</taxon>
        <taxon>Bacillati</taxon>
        <taxon>Bacillota</taxon>
        <taxon>Bacilli</taxon>
        <taxon>Bacillales</taxon>
        <taxon>Bacillaceae</taxon>
        <taxon>Bacillus</taxon>
    </lineage>
</organism>
<reference evidence="3" key="1">
    <citation type="journal article" date="2019" name="Int. J. Syst. Evol. Microbiol.">
        <title>The Global Catalogue of Microorganisms (GCM) 10K type strain sequencing project: providing services to taxonomists for standard genome sequencing and annotation.</title>
        <authorList>
            <consortium name="The Broad Institute Genomics Platform"/>
            <consortium name="The Broad Institute Genome Sequencing Center for Infectious Disease"/>
            <person name="Wu L."/>
            <person name="Ma J."/>
        </authorList>
    </citation>
    <scope>NUCLEOTIDE SEQUENCE [LARGE SCALE GENOMIC DNA]</scope>
    <source>
        <strain evidence="3">KCTC 3913</strain>
    </source>
</reference>